<dbReference type="PROSITE" id="PS50005">
    <property type="entry name" value="TPR"/>
    <property type="match status" value="3"/>
</dbReference>
<feature type="region of interest" description="Disordered" evidence="9">
    <location>
        <begin position="1"/>
        <end position="54"/>
    </location>
</feature>
<dbReference type="STRING" id="745531.A0A0C3RTS8"/>
<reference evidence="10 11" key="1">
    <citation type="journal article" date="2014" name="PLoS Genet.">
        <title>Analysis of the Phlebiopsis gigantea genome, transcriptome and secretome provides insight into its pioneer colonization strategies of wood.</title>
        <authorList>
            <person name="Hori C."/>
            <person name="Ishida T."/>
            <person name="Igarashi K."/>
            <person name="Samejima M."/>
            <person name="Suzuki H."/>
            <person name="Master E."/>
            <person name="Ferreira P."/>
            <person name="Ruiz-Duenas F.J."/>
            <person name="Held B."/>
            <person name="Canessa P."/>
            <person name="Larrondo L.F."/>
            <person name="Schmoll M."/>
            <person name="Druzhinina I.S."/>
            <person name="Kubicek C.P."/>
            <person name="Gaskell J.A."/>
            <person name="Kersten P."/>
            <person name="St John F."/>
            <person name="Glasner J."/>
            <person name="Sabat G."/>
            <person name="Splinter BonDurant S."/>
            <person name="Syed K."/>
            <person name="Yadav J."/>
            <person name="Mgbeahuruike A.C."/>
            <person name="Kovalchuk A."/>
            <person name="Asiegbu F.O."/>
            <person name="Lackner G."/>
            <person name="Hoffmeister D."/>
            <person name="Rencoret J."/>
            <person name="Gutierrez A."/>
            <person name="Sun H."/>
            <person name="Lindquist E."/>
            <person name="Barry K."/>
            <person name="Riley R."/>
            <person name="Grigoriev I.V."/>
            <person name="Henrissat B."/>
            <person name="Kues U."/>
            <person name="Berka R.M."/>
            <person name="Martinez A.T."/>
            <person name="Covert S.F."/>
            <person name="Blanchette R.A."/>
            <person name="Cullen D."/>
        </authorList>
    </citation>
    <scope>NUCLEOTIDE SEQUENCE [LARGE SCALE GENOMIC DNA]</scope>
    <source>
        <strain evidence="10 11">11061_1 CR5-6</strain>
    </source>
</reference>
<feature type="repeat" description="TPR" evidence="8">
    <location>
        <begin position="542"/>
        <end position="575"/>
    </location>
</feature>
<dbReference type="Pfam" id="PF14559">
    <property type="entry name" value="TPR_19"/>
    <property type="match status" value="1"/>
</dbReference>
<feature type="region of interest" description="Disordered" evidence="9">
    <location>
        <begin position="260"/>
        <end position="285"/>
    </location>
</feature>
<dbReference type="Pfam" id="PF13181">
    <property type="entry name" value="TPR_8"/>
    <property type="match status" value="1"/>
</dbReference>
<evidence type="ECO:0000256" key="6">
    <source>
        <dbReference type="ARBA" id="ARBA00022803"/>
    </source>
</evidence>
<evidence type="ECO:0000256" key="3">
    <source>
        <dbReference type="ARBA" id="ARBA00005348"/>
    </source>
</evidence>
<dbReference type="Gene3D" id="1.25.40.10">
    <property type="entry name" value="Tetratricopeptide repeat domain"/>
    <property type="match status" value="1"/>
</dbReference>
<dbReference type="HOGENOM" id="CLU_013516_2_0_1"/>
<dbReference type="OrthoDB" id="10006023at2759"/>
<dbReference type="GO" id="GO:0005778">
    <property type="term" value="C:peroxisomal membrane"/>
    <property type="evidence" value="ECO:0007669"/>
    <property type="project" value="TreeGrafter"/>
</dbReference>
<organism evidence="10 11">
    <name type="scientific">Phlebiopsis gigantea (strain 11061_1 CR5-6)</name>
    <name type="common">White-rot fungus</name>
    <name type="synonym">Peniophora gigantea</name>
    <dbReference type="NCBI Taxonomy" id="745531"/>
    <lineage>
        <taxon>Eukaryota</taxon>
        <taxon>Fungi</taxon>
        <taxon>Dikarya</taxon>
        <taxon>Basidiomycota</taxon>
        <taxon>Agaricomycotina</taxon>
        <taxon>Agaricomycetes</taxon>
        <taxon>Polyporales</taxon>
        <taxon>Phanerochaetaceae</taxon>
        <taxon>Phlebiopsis</taxon>
    </lineage>
</organism>
<evidence type="ECO:0000256" key="4">
    <source>
        <dbReference type="ARBA" id="ARBA00022490"/>
    </source>
</evidence>
<dbReference type="GO" id="GO:0016560">
    <property type="term" value="P:protein import into peroxisome matrix, docking"/>
    <property type="evidence" value="ECO:0007669"/>
    <property type="project" value="TreeGrafter"/>
</dbReference>
<dbReference type="AlphaFoldDB" id="A0A0C3RTS8"/>
<sequence length="666" mass="72840">MALPMLAGSADCGPLNPLQGLSKELDRDRGLQQDQFRAPRAGSSKQAFRSQYAAAPDHDAARFFAPGPAAGPSSLGAAPYDLSALHTALPPLAAQSPAQSPPASAAAPWAADFMQLQPPPAQILHSHGFRADAEPQATQSRPPAPLDAGVLNSPLQAQQWERAFQVHEEQPAAAVQEQRPAARGDDPDDLARAAASLIDAVRHEQNPKFQNSAFLGLMKQLRDREVVIEGNQVVPTEGTIPVASSWAADFQADVKGKGRAVELPAPPPLSVDHHHPGGTPEQQIGDAPAMHAAEEIDEYLRQENDAYINYWHTAAPPQSTEAAHGTESWDRLQRDWDRFEATATGIRPMAHYQFQANNPYLLGETSRHHMMHAPERNTMYDSVLEMEAAAQRSPTDAHAWFQLGVKQQENEREGKAVQALRRALELEPAHLPSWLALAISHTNEGNRQGACEAIREWVGHNARYGAAVGAHRAQHPERGDMGQADRFNDTIACLIAMARSDASGAIDADIQIALAVLMNTNEEYEKAKDCFTTALAVRPEDWQLYNRVGATLANSGRPGEALDYYYRALELNPAYIRARFNLGISCINLRRYEEASQHILDALSLQESDRVGDAGAGEGGDDRRGITSSALWDSLKTCCLHLGRLDLATLCDRRDLDAFRLNFHLR</sequence>
<dbReference type="Gene3D" id="6.10.280.230">
    <property type="match status" value="1"/>
</dbReference>
<proteinExistence type="inferred from homology"/>
<dbReference type="SUPFAM" id="SSF48452">
    <property type="entry name" value="TPR-like"/>
    <property type="match status" value="1"/>
</dbReference>
<accession>A0A0C3RTS8</accession>
<dbReference type="InterPro" id="IPR011990">
    <property type="entry name" value="TPR-like_helical_dom_sf"/>
</dbReference>
<keyword evidence="7" id="KW-0576">Peroxisome</keyword>
<dbReference type="InterPro" id="IPR024111">
    <property type="entry name" value="PEX5/PEX5L"/>
</dbReference>
<evidence type="ECO:0000256" key="8">
    <source>
        <dbReference type="PROSITE-ProRule" id="PRU00339"/>
    </source>
</evidence>
<dbReference type="EMBL" id="KN840582">
    <property type="protein sequence ID" value="KIP04201.1"/>
    <property type="molecule type" value="Genomic_DNA"/>
</dbReference>
<keyword evidence="4" id="KW-0963">Cytoplasm</keyword>
<evidence type="ECO:0000256" key="5">
    <source>
        <dbReference type="ARBA" id="ARBA00022737"/>
    </source>
</evidence>
<evidence type="ECO:0000256" key="1">
    <source>
        <dbReference type="ARBA" id="ARBA00004275"/>
    </source>
</evidence>
<name>A0A0C3RTS8_PHLG1</name>
<keyword evidence="5" id="KW-0677">Repeat</keyword>
<dbReference type="SMART" id="SM00028">
    <property type="entry name" value="TPR"/>
    <property type="match status" value="4"/>
</dbReference>
<feature type="repeat" description="TPR" evidence="8">
    <location>
        <begin position="397"/>
        <end position="430"/>
    </location>
</feature>
<evidence type="ECO:0000313" key="10">
    <source>
        <dbReference type="EMBL" id="KIP04201.1"/>
    </source>
</evidence>
<dbReference type="PANTHER" id="PTHR10130:SF0">
    <property type="entry name" value="GH08708P"/>
    <property type="match status" value="1"/>
</dbReference>
<dbReference type="PANTHER" id="PTHR10130">
    <property type="entry name" value="PEROXISOMAL TARGETING SIGNAL 1 RECEPTOR PEX5"/>
    <property type="match status" value="1"/>
</dbReference>
<dbReference type="InterPro" id="IPR019734">
    <property type="entry name" value="TPR_rpt"/>
</dbReference>
<gene>
    <name evidence="10" type="ORF">PHLGIDRAFT_25719</name>
</gene>
<dbReference type="GO" id="GO:0005052">
    <property type="term" value="F:peroxisome matrix targeting signal-1 binding"/>
    <property type="evidence" value="ECO:0007669"/>
    <property type="project" value="TreeGrafter"/>
</dbReference>
<keyword evidence="11" id="KW-1185">Reference proteome</keyword>
<dbReference type="Proteomes" id="UP000053257">
    <property type="component" value="Unassembled WGS sequence"/>
</dbReference>
<evidence type="ECO:0000256" key="2">
    <source>
        <dbReference type="ARBA" id="ARBA00004496"/>
    </source>
</evidence>
<evidence type="ECO:0000256" key="7">
    <source>
        <dbReference type="ARBA" id="ARBA00023140"/>
    </source>
</evidence>
<feature type="repeat" description="TPR" evidence="8">
    <location>
        <begin position="508"/>
        <end position="541"/>
    </location>
</feature>
<dbReference type="GO" id="GO:0005829">
    <property type="term" value="C:cytosol"/>
    <property type="evidence" value="ECO:0007669"/>
    <property type="project" value="TreeGrafter"/>
</dbReference>
<comment type="subcellular location">
    <subcellularLocation>
        <location evidence="2">Cytoplasm</location>
    </subcellularLocation>
    <subcellularLocation>
        <location evidence="1">Peroxisome</location>
    </subcellularLocation>
</comment>
<protein>
    <submittedName>
        <fullName evidence="10">Uncharacterized protein</fullName>
    </submittedName>
</protein>
<evidence type="ECO:0000313" key="11">
    <source>
        <dbReference type="Proteomes" id="UP000053257"/>
    </source>
</evidence>
<comment type="similarity">
    <text evidence="3">Belongs to the peroxisomal targeting signal receptor family.</text>
</comment>
<keyword evidence="6 8" id="KW-0802">TPR repeat</keyword>
<evidence type="ECO:0000256" key="9">
    <source>
        <dbReference type="SAM" id="MobiDB-lite"/>
    </source>
</evidence>